<dbReference type="InterPro" id="IPR019286">
    <property type="entry name" value="DUF2339_TM"/>
</dbReference>
<dbReference type="EMBL" id="AP017313">
    <property type="protein sequence ID" value="BAU52474.1"/>
    <property type="molecule type" value="Genomic_DNA"/>
</dbReference>
<dbReference type="PANTHER" id="PTHR38434:SF1">
    <property type="entry name" value="BLL2549 PROTEIN"/>
    <property type="match status" value="1"/>
</dbReference>
<evidence type="ECO:0000313" key="2">
    <source>
        <dbReference type="Proteomes" id="UP000218263"/>
    </source>
</evidence>
<dbReference type="KEGG" id="mgot:MgSA37_00635"/>
<dbReference type="Proteomes" id="UP000218263">
    <property type="component" value="Chromosome"/>
</dbReference>
<accession>A0A110B0H0</accession>
<name>A0A110B0H0_9SPHI</name>
<organism evidence="1 2">
    <name type="scientific">Mucilaginibacter gotjawali</name>
    <dbReference type="NCBI Taxonomy" id="1550579"/>
    <lineage>
        <taxon>Bacteria</taxon>
        <taxon>Pseudomonadati</taxon>
        <taxon>Bacteroidota</taxon>
        <taxon>Sphingobacteriia</taxon>
        <taxon>Sphingobacteriales</taxon>
        <taxon>Sphingobacteriaceae</taxon>
        <taxon>Mucilaginibacter</taxon>
    </lineage>
</organism>
<dbReference type="PANTHER" id="PTHR38434">
    <property type="entry name" value="BLL2549 PROTEIN"/>
    <property type="match status" value="1"/>
</dbReference>
<reference evidence="1 2" key="1">
    <citation type="submission" date="2015-12" db="EMBL/GenBank/DDBJ databases">
        <title>Genome sequence of Mucilaginibacter gotjawali.</title>
        <authorList>
            <person name="Lee J.S."/>
            <person name="Lee K.C."/>
            <person name="Kim K.K."/>
            <person name="Lee B.W."/>
        </authorList>
    </citation>
    <scope>NUCLEOTIDE SEQUENCE [LARGE SCALE GENOMIC DNA]</scope>
    <source>
        <strain evidence="1 2">SA3-7</strain>
    </source>
</reference>
<dbReference type="AlphaFoldDB" id="A0A110B0H0"/>
<dbReference type="OrthoDB" id="666059at2"/>
<gene>
    <name evidence="1" type="ORF">MgSA37_00635</name>
</gene>
<dbReference type="RefSeq" id="WP_096349798.1">
    <property type="nucleotide sequence ID" value="NZ_AP017313.1"/>
</dbReference>
<proteinExistence type="predicted"/>
<protein>
    <submittedName>
        <fullName evidence="1">Uncharacterized protein</fullName>
    </submittedName>
</protein>
<keyword evidence="2" id="KW-1185">Reference proteome</keyword>
<dbReference type="Pfam" id="PF10101">
    <property type="entry name" value="DUF2339"/>
    <property type="match status" value="1"/>
</dbReference>
<evidence type="ECO:0000313" key="1">
    <source>
        <dbReference type="EMBL" id="BAU52474.1"/>
    </source>
</evidence>
<sequence length="800" mass="90349">MDAITIILLLVILVLLITNRSGINDKFRDLEYRIAELQNLLRQFQQTKSAESPKPEPRPMPALPTIEEKVPGPAIPQEFKLPEPPKPVEVKPEPVIEKHTEVIYDVMANLHRPVKTLDPQPNFRTPQPEPEPSFFERYPDLEKFIGENLVNKIGIAILVLAIGFFVKYAIDNNWVGPVGRVGIGIFCGAILVGFAHRMRNSYKAFSSVLTGGGLAVFYFTITLAFQEFHLFSQLVALCILIVITIFAVLLALLYDKQELAVIALIGGFASPFLVSNGTNNYNGLFIYLLILNAGLLVIAYFKAWRILNISSFGLSVIVFATVLYTLTGANYYIGLRYATIFYLLFFIINIINNIRENKSFLAVDFSILLINTALYFAAGLYLLTEMGLPQYRGLFSAALALINLVLSYILFRKKTVDPNILYLLIGITLTFISLTAPIQLHGNNITLFWASETVLLYWLYLKSSIRLMKLTSIVIFIAMIFSLLMDISNVYVNSGTHLAIIANKGFITIMVAAVSSYLLYILVKRDKEQALNGFSINKNMFRIVAITLLFLGGLLEVNHQFSSYYPNTSINILYLALYVPVFVYLFRLISARLNGADYNWELSLTLLACTATFYLFLAPVFFTQLAEMLELKKISVSHFAVHWVSDIFIAMIFYSIIRLCRDKFSNTTKDACAWLLSAGIVAFFSLEICLLGELLFFSKQNSVDTIQTVYIKTTLPVLWGVISFILMWLGMRNKQRNLRIISLTLFTITLLKLFIFDINNIPVAGKIAAFFCLGVLLLIISFMYQKVKKIIVDDEAKSKE</sequence>